<accession>A0ABX1I886</accession>
<dbReference type="InterPro" id="IPR002733">
    <property type="entry name" value="AMMECR1_domain"/>
</dbReference>
<protein>
    <submittedName>
        <fullName evidence="2">AmmeMemoRadiSam system protein A</fullName>
    </submittedName>
</protein>
<dbReference type="Gene3D" id="3.30.1490.150">
    <property type="entry name" value="Hypothetical protein ph0010, domain 2"/>
    <property type="match status" value="1"/>
</dbReference>
<evidence type="ECO:0000313" key="3">
    <source>
        <dbReference type="Proteomes" id="UP000740754"/>
    </source>
</evidence>
<evidence type="ECO:0000259" key="1">
    <source>
        <dbReference type="PROSITE" id="PS51112"/>
    </source>
</evidence>
<dbReference type="InterPro" id="IPR027485">
    <property type="entry name" value="AMMECR1_N"/>
</dbReference>
<dbReference type="InterPro" id="IPR027623">
    <property type="entry name" value="AmmeMemoSam_A"/>
</dbReference>
<dbReference type="SUPFAM" id="SSF143447">
    <property type="entry name" value="AMMECR1-like"/>
    <property type="match status" value="1"/>
</dbReference>
<dbReference type="EMBL" id="JAAXKX010000015">
    <property type="protein sequence ID" value="NKN33778.1"/>
    <property type="molecule type" value="Genomic_DNA"/>
</dbReference>
<dbReference type="Gene3D" id="3.30.700.20">
    <property type="entry name" value="Hypothetical protein ph0010, domain 1"/>
    <property type="match status" value="1"/>
</dbReference>
<gene>
    <name evidence="2" type="primary">amrA</name>
    <name evidence="2" type="ORF">HF203_11165</name>
</gene>
<dbReference type="PANTHER" id="PTHR13016:SF0">
    <property type="entry name" value="AMME SYNDROME CANDIDATE GENE 1 PROTEIN"/>
    <property type="match status" value="1"/>
</dbReference>
<organism evidence="2 3">
    <name type="scientific">Marichromatium bheemlicum</name>
    <dbReference type="NCBI Taxonomy" id="365339"/>
    <lineage>
        <taxon>Bacteria</taxon>
        <taxon>Pseudomonadati</taxon>
        <taxon>Pseudomonadota</taxon>
        <taxon>Gammaproteobacteria</taxon>
        <taxon>Chromatiales</taxon>
        <taxon>Chromatiaceae</taxon>
        <taxon>Marichromatium</taxon>
    </lineage>
</organism>
<feature type="domain" description="AMMECR1" evidence="1">
    <location>
        <begin position="11"/>
        <end position="203"/>
    </location>
</feature>
<dbReference type="InterPro" id="IPR036071">
    <property type="entry name" value="AMMECR1_dom_sf"/>
</dbReference>
<comment type="caution">
    <text evidence="2">The sequence shown here is derived from an EMBL/GenBank/DDBJ whole genome shotgun (WGS) entry which is preliminary data.</text>
</comment>
<dbReference type="Proteomes" id="UP000740754">
    <property type="component" value="Unassembled WGS sequence"/>
</dbReference>
<sequence length="207" mass="22147">MAPMPSTDSTLDASSRDLLLRLALQAIDHGLERGTRLTPDPARYPLPLRAVGACFVTLEHAGALRGCVGTLEPHRALVCDVAANAFAAAFDDPRFTPLCDTELGGLHLEVSVLSSREAIDCANEAACCAALRPGIDGVVLRAGRRRATFLPAVWAQLPEPVAFLAALRVKAGLDPEHWPPELRLERYTTEHFGATVAALRQPLEPGS</sequence>
<reference evidence="2 3" key="1">
    <citation type="submission" date="2020-04" db="EMBL/GenBank/DDBJ databases">
        <title>Draft Whole-Genome sequence of Marichromatium bheemlicum DSM 18632, type strain.</title>
        <authorList>
            <person name="Kyndt J.A."/>
            <person name="Meyer T.E."/>
        </authorList>
    </citation>
    <scope>NUCLEOTIDE SEQUENCE [LARGE SCALE GENOMIC DNA]</scope>
    <source>
        <strain evidence="2 3">DSM 18632</strain>
    </source>
</reference>
<dbReference type="PANTHER" id="PTHR13016">
    <property type="entry name" value="AMMECR1 HOMOLOG"/>
    <property type="match status" value="1"/>
</dbReference>
<dbReference type="Pfam" id="PF01871">
    <property type="entry name" value="AMMECR1"/>
    <property type="match status" value="1"/>
</dbReference>
<dbReference type="PROSITE" id="PS51112">
    <property type="entry name" value="AMMECR1"/>
    <property type="match status" value="1"/>
</dbReference>
<dbReference type="InterPro" id="IPR023473">
    <property type="entry name" value="AMMECR1"/>
</dbReference>
<proteinExistence type="predicted"/>
<name>A0ABX1I886_9GAMM</name>
<evidence type="ECO:0000313" key="2">
    <source>
        <dbReference type="EMBL" id="NKN33778.1"/>
    </source>
</evidence>
<keyword evidence="3" id="KW-1185">Reference proteome</keyword>
<dbReference type="NCBIfam" id="TIGR04335">
    <property type="entry name" value="AmmeMemoSam_A"/>
    <property type="match status" value="1"/>
</dbReference>